<keyword evidence="1" id="KW-0614">Plasmid</keyword>
<organism evidence="1 2">
    <name type="scientific">Nocardia farcinica</name>
    <dbReference type="NCBI Taxonomy" id="37329"/>
    <lineage>
        <taxon>Bacteria</taxon>
        <taxon>Bacillati</taxon>
        <taxon>Actinomycetota</taxon>
        <taxon>Actinomycetes</taxon>
        <taxon>Mycobacteriales</taxon>
        <taxon>Nocardiaceae</taxon>
        <taxon>Nocardia</taxon>
    </lineage>
</organism>
<sequence length="95" mass="10217">MTITEQVRQFLDTNDDRVTGRIGATRLFGDTCDECGEPSLLLTETRTPQGRGAIVAGGIYCLDHGVEAVDQLTWSDAEQITVTIPAHLLATDLAA</sequence>
<name>A0A0H5P9Y4_NOCFR</name>
<accession>A0A0H5P9Y4</accession>
<dbReference type="RefSeq" id="WP_060594940.1">
    <property type="nucleotide sequence ID" value="NZ_CP031418.1"/>
</dbReference>
<reference evidence="2" key="1">
    <citation type="submission" date="2015-03" db="EMBL/GenBank/DDBJ databases">
        <authorList>
            <consortium name="Pathogen Informatics"/>
        </authorList>
    </citation>
    <scope>NUCLEOTIDE SEQUENCE [LARGE SCALE GENOMIC DNA]</scope>
    <source>
        <strain evidence="2">NCTC11134</strain>
        <plasmid evidence="2">2</plasmid>
    </source>
</reference>
<dbReference type="Proteomes" id="UP000057820">
    <property type="component" value="Plasmid 2"/>
</dbReference>
<geneLocation type="plasmid" evidence="1">
    <name>2</name>
</geneLocation>
<dbReference type="AlphaFoldDB" id="A0A0H5P9Y4"/>
<gene>
    <name evidence="1" type="ORF">ERS450000_05935</name>
</gene>
<protein>
    <submittedName>
        <fullName evidence="1">Uncharacterized protein</fullName>
    </submittedName>
</protein>
<evidence type="ECO:0000313" key="2">
    <source>
        <dbReference type="Proteomes" id="UP000057820"/>
    </source>
</evidence>
<proteinExistence type="predicted"/>
<dbReference type="EMBL" id="LN868939">
    <property type="protein sequence ID" value="CRY84248.1"/>
    <property type="molecule type" value="Genomic_DNA"/>
</dbReference>
<evidence type="ECO:0000313" key="1">
    <source>
        <dbReference type="EMBL" id="CRY84248.1"/>
    </source>
</evidence>
<dbReference type="KEGG" id="nfr:ERS450000_05935"/>